<feature type="transmembrane region" description="Helical" evidence="12">
    <location>
        <begin position="203"/>
        <end position="227"/>
    </location>
</feature>
<evidence type="ECO:0000256" key="6">
    <source>
        <dbReference type="ARBA" id="ARBA00023136"/>
    </source>
</evidence>
<evidence type="ECO:0000256" key="11">
    <source>
        <dbReference type="SAM" id="MobiDB-lite"/>
    </source>
</evidence>
<evidence type="ECO:0000256" key="5">
    <source>
        <dbReference type="ARBA" id="ARBA00023040"/>
    </source>
</evidence>
<accession>A0A2S1WLX6</accession>
<evidence type="ECO:0000256" key="8">
    <source>
        <dbReference type="ARBA" id="ARBA00023170"/>
    </source>
</evidence>
<evidence type="ECO:0000259" key="13">
    <source>
        <dbReference type="PROSITE" id="PS50262"/>
    </source>
</evidence>
<keyword evidence="6 12" id="KW-0472">Membrane</keyword>
<keyword evidence="9 10" id="KW-0807">Transducer</keyword>
<sequence length="559" mass="63119">MDQPNYDVHIIPLPGTPSGSDEWTDGNTTSNSDIYRIPLEHNMKYGALFLLLFPLLTVFGNCLVCLSIFREKSLHTVTNYFIFSLAVADIMVAILVMPGAVYVEVNDSRWELGNALCDMWVAFDVMGCTSSILNLAAISVDRFIAVTKPIQYAKHKNSKRVYATLALTWVVSIGISLPVAVGMNYTERRRQTPWLCTFYNSDFLIYSSMTSFYVPCLIMILLYWKIFRAIRKRSRRKSRASKSLTRQDVCPPDSDNPSGNDEGKQTEQSESERSKSLVSLRKSNEEKFFQKRALVANLSSDCKGIFSSVSGQNEAIPVTKVFEMKSRRRRILVTKRDVADPVFGMQSDAEGSSSGNGHLSERRKVESPTTPIVSSSLVFTNYRSVAPVKPRSLAIRNPANLEVSKPLSQAQNIEDEVVGQASKTKGSSVEKKVEGRRHQRLSEFGSRRSTMFNFSIRFSKLKHEKSSTKKERKATKTLAIVLVVFLFCWVPFFTINIMNAVCIRYDLFTTSAACHIHPMAFSLFVWLGYINSFLNPLIYTIFNADFRKAFKKILYCGGN</sequence>
<name>A0A2S1WLX6_9ANNE</name>
<comment type="subcellular location">
    <subcellularLocation>
        <location evidence="1">Cell membrane</location>
        <topology evidence="1">Multi-pass membrane protein</topology>
    </subcellularLocation>
</comment>
<keyword evidence="2" id="KW-1003">Cell membrane</keyword>
<dbReference type="PRINTS" id="PR00237">
    <property type="entry name" value="GPCRRHODOPSN"/>
</dbReference>
<dbReference type="GO" id="GO:0001591">
    <property type="term" value="F:dopamine neurotransmitter receptor activity, coupled via Gi/Go"/>
    <property type="evidence" value="ECO:0007669"/>
    <property type="project" value="TreeGrafter"/>
</dbReference>
<evidence type="ECO:0000256" key="7">
    <source>
        <dbReference type="ARBA" id="ARBA00023157"/>
    </source>
</evidence>
<dbReference type="PROSITE" id="PS50262">
    <property type="entry name" value="G_PROTEIN_RECEP_F1_2"/>
    <property type="match status" value="1"/>
</dbReference>
<dbReference type="InterPro" id="IPR017452">
    <property type="entry name" value="GPCR_Rhodpsn_7TM"/>
</dbReference>
<feature type="domain" description="G-protein coupled receptors family 1 profile" evidence="13">
    <location>
        <begin position="60"/>
        <end position="539"/>
    </location>
</feature>
<evidence type="ECO:0000313" key="14">
    <source>
        <dbReference type="EMBL" id="AWJ68174.1"/>
    </source>
</evidence>
<dbReference type="SUPFAM" id="SSF81321">
    <property type="entry name" value="Family A G protein-coupled receptor-like"/>
    <property type="match status" value="1"/>
</dbReference>
<evidence type="ECO:0000256" key="4">
    <source>
        <dbReference type="ARBA" id="ARBA00022989"/>
    </source>
</evidence>
<dbReference type="InterPro" id="IPR000276">
    <property type="entry name" value="GPCR_Rhodpsn"/>
</dbReference>
<dbReference type="GO" id="GO:0004930">
    <property type="term" value="F:G protein-coupled receptor activity"/>
    <property type="evidence" value="ECO:0007669"/>
    <property type="project" value="UniProtKB-KW"/>
</dbReference>
<dbReference type="SMART" id="SM01381">
    <property type="entry name" value="7TM_GPCR_Srsx"/>
    <property type="match status" value="1"/>
</dbReference>
<feature type="region of interest" description="Disordered" evidence="11">
    <location>
        <begin position="343"/>
        <end position="370"/>
    </location>
</feature>
<feature type="transmembrane region" description="Helical" evidence="12">
    <location>
        <begin position="120"/>
        <end position="140"/>
    </location>
</feature>
<protein>
    <submittedName>
        <fullName evidence="14">Putative dopamine receptor 5</fullName>
    </submittedName>
</protein>
<dbReference type="PROSITE" id="PS00237">
    <property type="entry name" value="G_PROTEIN_RECEP_F1_1"/>
    <property type="match status" value="1"/>
</dbReference>
<evidence type="ECO:0000256" key="3">
    <source>
        <dbReference type="ARBA" id="ARBA00022692"/>
    </source>
</evidence>
<evidence type="ECO:0000256" key="2">
    <source>
        <dbReference type="ARBA" id="ARBA00022475"/>
    </source>
</evidence>
<feature type="transmembrane region" description="Helical" evidence="12">
    <location>
        <begin position="478"/>
        <end position="499"/>
    </location>
</feature>
<comment type="similarity">
    <text evidence="10">Belongs to the G-protein coupled receptor 1 family.</text>
</comment>
<reference evidence="14" key="1">
    <citation type="submission" date="2018-02" db="EMBL/GenBank/DDBJ databases">
        <title>Hirudo verbana central nervous system transcriptome analysis of ion channel and receptor content.</title>
        <authorList>
            <person name="Northcutt A.J."/>
            <person name="Schulz D.J."/>
            <person name="Mesce K.A."/>
        </authorList>
    </citation>
    <scope>NUCLEOTIDE SEQUENCE</scope>
</reference>
<keyword evidence="7" id="KW-1015">Disulfide bond</keyword>
<feature type="transmembrane region" description="Helical" evidence="12">
    <location>
        <begin position="519"/>
        <end position="542"/>
    </location>
</feature>
<feature type="transmembrane region" description="Helical" evidence="12">
    <location>
        <begin position="81"/>
        <end position="100"/>
    </location>
</feature>
<evidence type="ECO:0000256" key="12">
    <source>
        <dbReference type="SAM" id="Phobius"/>
    </source>
</evidence>
<dbReference type="PANTHER" id="PTHR24248">
    <property type="entry name" value="ADRENERGIC RECEPTOR-RELATED G-PROTEIN COUPLED RECEPTOR"/>
    <property type="match status" value="1"/>
</dbReference>
<dbReference type="GO" id="GO:0005886">
    <property type="term" value="C:plasma membrane"/>
    <property type="evidence" value="ECO:0007669"/>
    <property type="project" value="UniProtKB-SubCell"/>
</dbReference>
<keyword evidence="3 10" id="KW-0812">Transmembrane</keyword>
<dbReference type="PANTHER" id="PTHR24248:SF125">
    <property type="entry name" value="DOPAMINE D2-LIKE RECEPTOR"/>
    <property type="match status" value="1"/>
</dbReference>
<organism evidence="14">
    <name type="scientific">Hirudo verbana</name>
    <dbReference type="NCBI Taxonomy" id="311461"/>
    <lineage>
        <taxon>Eukaryota</taxon>
        <taxon>Metazoa</taxon>
        <taxon>Spiralia</taxon>
        <taxon>Lophotrochozoa</taxon>
        <taxon>Annelida</taxon>
        <taxon>Clitellata</taxon>
        <taxon>Hirudinea</taxon>
        <taxon>Hirudinida</taxon>
        <taxon>Hirudiniformes</taxon>
        <taxon>Hirudinidae</taxon>
        <taxon>Hirudo</taxon>
    </lineage>
</organism>
<dbReference type="AlphaFoldDB" id="A0A2S1WLX6"/>
<feature type="compositionally biased region" description="Basic and acidic residues" evidence="11">
    <location>
        <begin position="261"/>
        <end position="275"/>
    </location>
</feature>
<keyword evidence="8 10" id="KW-0675">Receptor</keyword>
<dbReference type="EMBL" id="MG973321">
    <property type="protein sequence ID" value="AWJ68174.1"/>
    <property type="molecule type" value="mRNA"/>
</dbReference>
<keyword evidence="4 12" id="KW-1133">Transmembrane helix</keyword>
<feature type="transmembrane region" description="Helical" evidence="12">
    <location>
        <begin position="161"/>
        <end position="183"/>
    </location>
</feature>
<evidence type="ECO:0000256" key="1">
    <source>
        <dbReference type="ARBA" id="ARBA00004651"/>
    </source>
</evidence>
<feature type="transmembrane region" description="Helical" evidence="12">
    <location>
        <begin position="45"/>
        <end position="69"/>
    </location>
</feature>
<dbReference type="Gene3D" id="1.20.1070.10">
    <property type="entry name" value="Rhodopsin 7-helix transmembrane proteins"/>
    <property type="match status" value="2"/>
</dbReference>
<evidence type="ECO:0000256" key="9">
    <source>
        <dbReference type="ARBA" id="ARBA00023224"/>
    </source>
</evidence>
<feature type="region of interest" description="Disordered" evidence="11">
    <location>
        <begin position="238"/>
        <end position="277"/>
    </location>
</feature>
<evidence type="ECO:0000256" key="10">
    <source>
        <dbReference type="RuleBase" id="RU000688"/>
    </source>
</evidence>
<dbReference type="GO" id="GO:0045202">
    <property type="term" value="C:synapse"/>
    <property type="evidence" value="ECO:0007669"/>
    <property type="project" value="GOC"/>
</dbReference>
<dbReference type="FunFam" id="1.20.1070.10:FF:000523">
    <property type="entry name" value="5-hydroxytryptamine receptor 2B"/>
    <property type="match status" value="1"/>
</dbReference>
<proteinExistence type="evidence at transcript level"/>
<dbReference type="Pfam" id="PF00001">
    <property type="entry name" value="7tm_1"/>
    <property type="match status" value="1"/>
</dbReference>
<keyword evidence="5 10" id="KW-0297">G-protein coupled receptor</keyword>